<dbReference type="PANTHER" id="PTHR43464:SF19">
    <property type="entry name" value="UBIQUINONE BIOSYNTHESIS O-METHYLTRANSFERASE, MITOCHONDRIAL"/>
    <property type="match status" value="1"/>
</dbReference>
<keyword evidence="2 4" id="KW-0808">Transferase</keyword>
<dbReference type="Proteomes" id="UP000240418">
    <property type="component" value="Unassembled WGS sequence"/>
</dbReference>
<reference evidence="4 5" key="1">
    <citation type="submission" date="2018-03" db="EMBL/GenBank/DDBJ databases">
        <title>Genomic Encyclopedia of Archaeal and Bacterial Type Strains, Phase II (KMG-II): from individual species to whole genera.</title>
        <authorList>
            <person name="Goeker M."/>
        </authorList>
    </citation>
    <scope>NUCLEOTIDE SEQUENCE [LARGE SCALE GENOMIC DNA]</scope>
    <source>
        <strain evidence="4 5">DSM 100673</strain>
    </source>
</reference>
<dbReference type="SUPFAM" id="SSF53335">
    <property type="entry name" value="S-adenosyl-L-methionine-dependent methyltransferases"/>
    <property type="match status" value="1"/>
</dbReference>
<dbReference type="Pfam" id="PF13489">
    <property type="entry name" value="Methyltransf_23"/>
    <property type="match status" value="1"/>
</dbReference>
<organism evidence="4 5">
    <name type="scientific">Shimia abyssi</name>
    <dbReference type="NCBI Taxonomy" id="1662395"/>
    <lineage>
        <taxon>Bacteria</taxon>
        <taxon>Pseudomonadati</taxon>
        <taxon>Pseudomonadota</taxon>
        <taxon>Alphaproteobacteria</taxon>
        <taxon>Rhodobacterales</taxon>
        <taxon>Roseobacteraceae</taxon>
    </lineage>
</organism>
<dbReference type="AlphaFoldDB" id="A0A2P8F6Q9"/>
<evidence type="ECO:0000313" key="4">
    <source>
        <dbReference type="EMBL" id="PSL17382.1"/>
    </source>
</evidence>
<dbReference type="PANTHER" id="PTHR43464">
    <property type="entry name" value="METHYLTRANSFERASE"/>
    <property type="match status" value="1"/>
</dbReference>
<evidence type="ECO:0000256" key="1">
    <source>
        <dbReference type="ARBA" id="ARBA00022603"/>
    </source>
</evidence>
<dbReference type="InterPro" id="IPR029063">
    <property type="entry name" value="SAM-dependent_MTases_sf"/>
</dbReference>
<protein>
    <submittedName>
        <fullName evidence="4">Methyltransferase family protein</fullName>
    </submittedName>
</protein>
<dbReference type="EMBL" id="PYGJ01000018">
    <property type="protein sequence ID" value="PSL17382.1"/>
    <property type="molecule type" value="Genomic_DNA"/>
</dbReference>
<gene>
    <name evidence="4" type="ORF">CLV88_11857</name>
</gene>
<dbReference type="GO" id="GO:0008168">
    <property type="term" value="F:methyltransferase activity"/>
    <property type="evidence" value="ECO:0007669"/>
    <property type="project" value="UniProtKB-KW"/>
</dbReference>
<keyword evidence="3" id="KW-0949">S-adenosyl-L-methionine</keyword>
<keyword evidence="1 4" id="KW-0489">Methyltransferase</keyword>
<accession>A0A2P8F6Q9</accession>
<dbReference type="RefSeq" id="WP_106610099.1">
    <property type="nucleotide sequence ID" value="NZ_PYGJ01000018.1"/>
</dbReference>
<keyword evidence="5" id="KW-1185">Reference proteome</keyword>
<dbReference type="CDD" id="cd02440">
    <property type="entry name" value="AdoMet_MTases"/>
    <property type="match status" value="1"/>
</dbReference>
<sequence>MTRKFLDNVYDKTGATVGDLYDDWAATYEAEVAENGYVTPGRCAKALATYAKDKTAPILDFGCGTGLSGLALRAEGFLTLDGLDLSAEMLEQARNKNIYRNLAQVDATSPLPVKPGEYAAIAAIGVIGPGAAPLDLFDTLAKLLSGGALMVFSFNDHALEDPAYEARLNEYLDMGALRLLFREHGAHLPQRDIKSNVYVIEKP</sequence>
<evidence type="ECO:0000256" key="2">
    <source>
        <dbReference type="ARBA" id="ARBA00022679"/>
    </source>
</evidence>
<dbReference type="Gene3D" id="3.40.50.150">
    <property type="entry name" value="Vaccinia Virus protein VP39"/>
    <property type="match status" value="1"/>
</dbReference>
<comment type="caution">
    <text evidence="4">The sequence shown here is derived from an EMBL/GenBank/DDBJ whole genome shotgun (WGS) entry which is preliminary data.</text>
</comment>
<evidence type="ECO:0000256" key="3">
    <source>
        <dbReference type="ARBA" id="ARBA00022691"/>
    </source>
</evidence>
<proteinExistence type="predicted"/>
<name>A0A2P8F6Q9_9RHOB</name>
<dbReference type="GO" id="GO:0032259">
    <property type="term" value="P:methylation"/>
    <property type="evidence" value="ECO:0007669"/>
    <property type="project" value="UniProtKB-KW"/>
</dbReference>
<evidence type="ECO:0000313" key="5">
    <source>
        <dbReference type="Proteomes" id="UP000240418"/>
    </source>
</evidence>
<dbReference type="OrthoDB" id="9807911at2"/>